<name>A0A075P2K0_9ALTE</name>
<keyword evidence="3" id="KW-1185">Reference proteome</keyword>
<proteinExistence type="predicted"/>
<evidence type="ECO:0000259" key="1">
    <source>
        <dbReference type="Pfam" id="PF01370"/>
    </source>
</evidence>
<dbReference type="Proteomes" id="UP000056090">
    <property type="component" value="Chromosome"/>
</dbReference>
<dbReference type="GeneID" id="78256403"/>
<dbReference type="Gene3D" id="3.40.50.720">
    <property type="entry name" value="NAD(P)-binding Rossmann-like Domain"/>
    <property type="match status" value="1"/>
</dbReference>
<dbReference type="InterPro" id="IPR051783">
    <property type="entry name" value="NAD(P)-dependent_oxidoreduct"/>
</dbReference>
<dbReference type="RefSeq" id="WP_044058109.1">
    <property type="nucleotide sequence ID" value="NZ_CBCSKJ010000009.1"/>
</dbReference>
<evidence type="ECO:0000313" key="3">
    <source>
        <dbReference type="Proteomes" id="UP000056090"/>
    </source>
</evidence>
<protein>
    <submittedName>
        <fullName evidence="2">Sugar metabolism protein</fullName>
    </submittedName>
</protein>
<dbReference type="SUPFAM" id="SSF51735">
    <property type="entry name" value="NAD(P)-binding Rossmann-fold domains"/>
    <property type="match status" value="1"/>
</dbReference>
<dbReference type="AlphaFoldDB" id="A0A075P2K0"/>
<dbReference type="KEGG" id="aal:EP13_16070"/>
<sequence length="271" mass="29630">MSNKVIICGYGWLGGYLANALETRSLIATTRDKTKARTIQENGITPVLYTLGDDSAALASHFHRATLVLNIPPGRKKPELSEFTQQMKALIDKAVKAQITHIVFISTTSVYGDANNGVIDETSTPQPETASAVAHVAIEQHLLFHATHNHCKVNIVRLAGLTGPDRHPINSLRGKTLQAGNKPVNLVHVHDVVAALTSMIAQVPTQKVFHLCSLSHPKRGEYYTHAAHQRNVEAPEFSDTELPLHGKQIDASQSWQALGITPEYAHPNQMI</sequence>
<dbReference type="PANTHER" id="PTHR48079:SF6">
    <property type="entry name" value="NAD(P)-BINDING DOMAIN-CONTAINING PROTEIN-RELATED"/>
    <property type="match status" value="1"/>
</dbReference>
<dbReference type="EMBL" id="CP008849">
    <property type="protein sequence ID" value="AIG00077.1"/>
    <property type="molecule type" value="Genomic_DNA"/>
</dbReference>
<feature type="domain" description="NAD-dependent epimerase/dehydratase" evidence="1">
    <location>
        <begin position="9"/>
        <end position="209"/>
    </location>
</feature>
<accession>A0A075P2K0</accession>
<dbReference type="eggNOG" id="COG0451">
    <property type="taxonomic scope" value="Bacteria"/>
</dbReference>
<evidence type="ECO:0000313" key="2">
    <source>
        <dbReference type="EMBL" id="AIG00077.1"/>
    </source>
</evidence>
<dbReference type="GO" id="GO:0005737">
    <property type="term" value="C:cytoplasm"/>
    <property type="evidence" value="ECO:0007669"/>
    <property type="project" value="TreeGrafter"/>
</dbReference>
<dbReference type="GO" id="GO:0004029">
    <property type="term" value="F:aldehyde dehydrogenase (NAD+) activity"/>
    <property type="evidence" value="ECO:0007669"/>
    <property type="project" value="TreeGrafter"/>
</dbReference>
<dbReference type="InterPro" id="IPR036291">
    <property type="entry name" value="NAD(P)-bd_dom_sf"/>
</dbReference>
<dbReference type="PANTHER" id="PTHR48079">
    <property type="entry name" value="PROTEIN YEEZ"/>
    <property type="match status" value="1"/>
</dbReference>
<organism evidence="2 3">
    <name type="scientific">Alteromonas australica</name>
    <dbReference type="NCBI Taxonomy" id="589873"/>
    <lineage>
        <taxon>Bacteria</taxon>
        <taxon>Pseudomonadati</taxon>
        <taxon>Pseudomonadota</taxon>
        <taxon>Gammaproteobacteria</taxon>
        <taxon>Alteromonadales</taxon>
        <taxon>Alteromonadaceae</taxon>
        <taxon>Alteromonas/Salinimonas group</taxon>
        <taxon>Alteromonas</taxon>
    </lineage>
</organism>
<dbReference type="InterPro" id="IPR001509">
    <property type="entry name" value="Epimerase_deHydtase"/>
</dbReference>
<gene>
    <name evidence="2" type="ORF">EP13_16070</name>
</gene>
<reference evidence="2 3" key="1">
    <citation type="submission" date="2014-06" db="EMBL/GenBank/DDBJ databases">
        <title>Genomes of Alteromonas australica, a world apart.</title>
        <authorList>
            <person name="Gonzaga A."/>
            <person name="Lopez-Perez M."/>
            <person name="Rodriguez-Valera F."/>
        </authorList>
    </citation>
    <scope>NUCLEOTIDE SEQUENCE [LARGE SCALE GENOMIC DNA]</scope>
    <source>
        <strain evidence="2 3">H 17</strain>
    </source>
</reference>
<dbReference type="Pfam" id="PF01370">
    <property type="entry name" value="Epimerase"/>
    <property type="match status" value="1"/>
</dbReference>